<reference evidence="1 2" key="1">
    <citation type="submission" date="2020-08" db="EMBL/GenBank/DDBJ databases">
        <title>Functional genomics of gut bacteria from endangered species of beetles.</title>
        <authorList>
            <person name="Carlos-Shanley C."/>
        </authorList>
    </citation>
    <scope>NUCLEOTIDE SEQUENCE [LARGE SCALE GENOMIC DNA]</scope>
    <source>
        <strain evidence="1 2">S00136</strain>
    </source>
</reference>
<proteinExistence type="predicted"/>
<comment type="caution">
    <text evidence="1">The sequence shown here is derived from an EMBL/GenBank/DDBJ whole genome shotgun (WGS) entry which is preliminary data.</text>
</comment>
<dbReference type="EMBL" id="JACHLC010000001">
    <property type="protein sequence ID" value="MBB6369516.1"/>
    <property type="molecule type" value="Genomic_DNA"/>
</dbReference>
<dbReference type="RefSeq" id="WP_184160617.1">
    <property type="nucleotide sequence ID" value="NZ_JACHLC010000001.1"/>
</dbReference>
<dbReference type="AlphaFoldDB" id="A0A841MX50"/>
<evidence type="ECO:0000313" key="1">
    <source>
        <dbReference type="EMBL" id="MBB6369516.1"/>
    </source>
</evidence>
<name>A0A841MX50_9FLAO</name>
<keyword evidence="2" id="KW-1185">Reference proteome</keyword>
<protein>
    <submittedName>
        <fullName evidence="1">Uncharacterized protein</fullName>
    </submittedName>
</protein>
<dbReference type="Proteomes" id="UP000589738">
    <property type="component" value="Unassembled WGS sequence"/>
</dbReference>
<evidence type="ECO:0000313" key="2">
    <source>
        <dbReference type="Proteomes" id="UP000589738"/>
    </source>
</evidence>
<organism evidence="1 2">
    <name type="scientific">Chryseobacterium shigense</name>
    <dbReference type="NCBI Taxonomy" id="297244"/>
    <lineage>
        <taxon>Bacteria</taxon>
        <taxon>Pseudomonadati</taxon>
        <taxon>Bacteroidota</taxon>
        <taxon>Flavobacteriia</taxon>
        <taxon>Flavobacteriales</taxon>
        <taxon>Weeksellaceae</taxon>
        <taxon>Chryseobacterium group</taxon>
        <taxon>Chryseobacterium</taxon>
    </lineage>
</organism>
<gene>
    <name evidence="1" type="ORF">HNP36_000569</name>
</gene>
<accession>A0A841MX50</accession>
<sequence length="77" mass="8402">MKKKLKITNSLEQKSILKKAMQSSENENVDLYKSIFGGGRGFETVENCNVTAATGASAAYNRIDQFLLATKPSTSIN</sequence>